<keyword evidence="1" id="KW-0547">Nucleotide-binding</keyword>
<dbReference type="GO" id="GO:0005524">
    <property type="term" value="F:ATP binding"/>
    <property type="evidence" value="ECO:0007669"/>
    <property type="project" value="UniProtKB-KW"/>
</dbReference>
<keyword evidence="3" id="KW-0347">Helicase</keyword>
<proteinExistence type="predicted"/>
<evidence type="ECO:0000256" key="5">
    <source>
        <dbReference type="SAM" id="MobiDB-lite"/>
    </source>
</evidence>
<evidence type="ECO:0000256" key="2">
    <source>
        <dbReference type="ARBA" id="ARBA00022801"/>
    </source>
</evidence>
<keyword evidence="4" id="KW-0067">ATP-binding</keyword>
<evidence type="ECO:0000313" key="7">
    <source>
        <dbReference type="Ensembl" id="ENSBMSP00010004011.1"/>
    </source>
</evidence>
<reference evidence="7" key="1">
    <citation type="submission" date="2023-09" db="UniProtKB">
        <authorList>
            <consortium name="Ensembl"/>
        </authorList>
    </citation>
    <scope>IDENTIFICATION</scope>
</reference>
<dbReference type="GO" id="GO:0005634">
    <property type="term" value="C:nucleus"/>
    <property type="evidence" value="ECO:0007669"/>
    <property type="project" value="TreeGrafter"/>
</dbReference>
<keyword evidence="2" id="KW-0378">Hydrolase</keyword>
<feature type="compositionally biased region" description="Basic and acidic residues" evidence="5">
    <location>
        <begin position="43"/>
        <end position="55"/>
    </location>
</feature>
<sequence>MEDGFRDELFSMFGDDSTTAPAAKKNKEKEKGKWKGLPGAAEKAGKRFDGKRDADFEGTDEPIFRKKPRVEESITEDLSLSDLMPRVKVQSAETVEGCTHEVALPADEDYLPLKPRVVKSVKEYPSILDAFQREAIQCVDNNQSVLISAHASAGKTVGAEYAIALALREKQRVIFTSPIKALSKKYSEMYEEFQDVGLMTGGVTVNPTASCLAVTTEILRCLLLNMYFLS</sequence>
<dbReference type="GeneTree" id="ENSGT00940000156183"/>
<evidence type="ECO:0000259" key="6">
    <source>
        <dbReference type="Pfam" id="PF00270"/>
    </source>
</evidence>
<evidence type="ECO:0000256" key="3">
    <source>
        <dbReference type="ARBA" id="ARBA00022806"/>
    </source>
</evidence>
<dbReference type="Pfam" id="PF00270">
    <property type="entry name" value="DEAD"/>
    <property type="match status" value="1"/>
</dbReference>
<feature type="domain" description="DEAD/DEAH-box helicase" evidence="6">
    <location>
        <begin position="131"/>
        <end position="195"/>
    </location>
</feature>
<dbReference type="InterPro" id="IPR027417">
    <property type="entry name" value="P-loop_NTPase"/>
</dbReference>
<dbReference type="PANTHER" id="PTHR12131">
    <property type="entry name" value="ATP-DEPENDENT RNA AND DNA HELICASE"/>
    <property type="match status" value="1"/>
</dbReference>
<dbReference type="GO" id="GO:0000460">
    <property type="term" value="P:maturation of 5.8S rRNA"/>
    <property type="evidence" value="ECO:0007669"/>
    <property type="project" value="TreeGrafter"/>
</dbReference>
<protein>
    <recommendedName>
        <fullName evidence="6">DEAD/DEAH-box helicase domain-containing protein</fullName>
    </recommendedName>
</protein>
<dbReference type="Gene3D" id="3.40.50.300">
    <property type="entry name" value="P-loop containing nucleotide triphosphate hydrolases"/>
    <property type="match status" value="1"/>
</dbReference>
<feature type="region of interest" description="Disordered" evidence="5">
    <location>
        <begin position="1"/>
        <end position="59"/>
    </location>
</feature>
<name>A0A8C0CBN4_BALMU</name>
<dbReference type="GO" id="GO:0003676">
    <property type="term" value="F:nucleic acid binding"/>
    <property type="evidence" value="ECO:0007669"/>
    <property type="project" value="InterPro"/>
</dbReference>
<dbReference type="PANTHER" id="PTHR12131:SF7">
    <property type="entry name" value="EXOSOME RNA HELICASE MTR4"/>
    <property type="match status" value="1"/>
</dbReference>
<dbReference type="InterPro" id="IPR011545">
    <property type="entry name" value="DEAD/DEAH_box_helicase_dom"/>
</dbReference>
<evidence type="ECO:0000256" key="4">
    <source>
        <dbReference type="ARBA" id="ARBA00022840"/>
    </source>
</evidence>
<dbReference type="SUPFAM" id="SSF52540">
    <property type="entry name" value="P-loop containing nucleoside triphosphate hydrolases"/>
    <property type="match status" value="1"/>
</dbReference>
<dbReference type="GO" id="GO:0004386">
    <property type="term" value="F:helicase activity"/>
    <property type="evidence" value="ECO:0007669"/>
    <property type="project" value="UniProtKB-KW"/>
</dbReference>
<organism evidence="7">
    <name type="scientific">Balaenoptera musculus</name>
    <name type="common">Blue whale</name>
    <dbReference type="NCBI Taxonomy" id="9771"/>
    <lineage>
        <taxon>Eukaryota</taxon>
        <taxon>Metazoa</taxon>
        <taxon>Chordata</taxon>
        <taxon>Craniata</taxon>
        <taxon>Vertebrata</taxon>
        <taxon>Euteleostomi</taxon>
        <taxon>Mammalia</taxon>
        <taxon>Eutheria</taxon>
        <taxon>Laurasiatheria</taxon>
        <taxon>Artiodactyla</taxon>
        <taxon>Whippomorpha</taxon>
        <taxon>Cetacea</taxon>
        <taxon>Mysticeti</taxon>
        <taxon>Balaenopteridae</taxon>
        <taxon>Balaenoptera</taxon>
    </lineage>
</organism>
<dbReference type="InterPro" id="IPR050699">
    <property type="entry name" value="RNA-DNA_Helicase"/>
</dbReference>
<dbReference type="Ensembl" id="ENSBMST00010004409.1">
    <property type="protein sequence ID" value="ENSBMSP00010004011.1"/>
    <property type="gene ID" value="ENSBMSG00010002972.1"/>
</dbReference>
<dbReference type="GO" id="GO:0016787">
    <property type="term" value="F:hydrolase activity"/>
    <property type="evidence" value="ECO:0007669"/>
    <property type="project" value="UniProtKB-KW"/>
</dbReference>
<evidence type="ECO:0000256" key="1">
    <source>
        <dbReference type="ARBA" id="ARBA00022741"/>
    </source>
</evidence>
<dbReference type="AlphaFoldDB" id="A0A8C0CBN4"/>
<accession>A0A8C0CBN4</accession>